<dbReference type="AlphaFoldDB" id="A0A6C0L265"/>
<name>A0A6C0L265_9ZZZZ</name>
<dbReference type="Gene3D" id="3.40.50.150">
    <property type="entry name" value="Vaccinia Virus protein VP39"/>
    <property type="match status" value="1"/>
</dbReference>
<dbReference type="GO" id="GO:0032259">
    <property type="term" value="P:methylation"/>
    <property type="evidence" value="ECO:0007669"/>
    <property type="project" value="UniProtKB-KW"/>
</dbReference>
<evidence type="ECO:0008006" key="5">
    <source>
        <dbReference type="Google" id="ProtNLM"/>
    </source>
</evidence>
<protein>
    <recommendedName>
        <fullName evidence="5">Methyltransferase</fullName>
    </recommendedName>
</protein>
<dbReference type="Pfam" id="PF02086">
    <property type="entry name" value="MethyltransfD12"/>
    <property type="match status" value="1"/>
</dbReference>
<proteinExistence type="predicted"/>
<keyword evidence="2" id="KW-0808">Transferase</keyword>
<dbReference type="GO" id="GO:0009307">
    <property type="term" value="P:DNA restriction-modification system"/>
    <property type="evidence" value="ECO:0007669"/>
    <property type="project" value="InterPro"/>
</dbReference>
<reference evidence="4" key="1">
    <citation type="journal article" date="2020" name="Nature">
        <title>Giant virus diversity and host interactions through global metagenomics.</title>
        <authorList>
            <person name="Schulz F."/>
            <person name="Roux S."/>
            <person name="Paez-Espino D."/>
            <person name="Jungbluth S."/>
            <person name="Walsh D.A."/>
            <person name="Denef V.J."/>
            <person name="McMahon K.D."/>
            <person name="Konstantinidis K.T."/>
            <person name="Eloe-Fadrosh E.A."/>
            <person name="Kyrpides N.C."/>
            <person name="Woyke T."/>
        </authorList>
    </citation>
    <scope>NUCLEOTIDE SEQUENCE</scope>
    <source>
        <strain evidence="4">GVMAG-S-ERX555907-94</strain>
    </source>
</reference>
<evidence type="ECO:0000256" key="2">
    <source>
        <dbReference type="ARBA" id="ARBA00022679"/>
    </source>
</evidence>
<dbReference type="EMBL" id="MN741031">
    <property type="protein sequence ID" value="QHU23521.1"/>
    <property type="molecule type" value="Genomic_DNA"/>
</dbReference>
<evidence type="ECO:0000313" key="4">
    <source>
        <dbReference type="EMBL" id="QHU23521.1"/>
    </source>
</evidence>
<keyword evidence="1" id="KW-0489">Methyltransferase</keyword>
<evidence type="ECO:0000256" key="3">
    <source>
        <dbReference type="ARBA" id="ARBA00022691"/>
    </source>
</evidence>
<dbReference type="GO" id="GO:0009007">
    <property type="term" value="F:site-specific DNA-methyltransferase (adenine-specific) activity"/>
    <property type="evidence" value="ECO:0007669"/>
    <property type="project" value="UniProtKB-EC"/>
</dbReference>
<accession>A0A6C0L265</accession>
<keyword evidence="3" id="KW-0949">S-adenosyl-L-methionine</keyword>
<evidence type="ECO:0000256" key="1">
    <source>
        <dbReference type="ARBA" id="ARBA00022603"/>
    </source>
</evidence>
<dbReference type="InterPro" id="IPR012327">
    <property type="entry name" value="MeTrfase_D12"/>
</dbReference>
<sequence>MNYEQQKMLTCIGNKRSLIKNIEEIVEKDVLQSFEEDKINILDGFAGSSVVSRCLSKYSKRIYSNDLEAYSSIMAHCFLVKPTEEDKVLIYQHIDTMNQIAKEGPYFEGIICEMYSPQDTDNIQQDERCFYTRENALIIDTLRKYIQENIEERLVSYCITPLLIKASIHVNTGGVFKGFYKDKETKKGKFGGTAGNDLDRIKGRIHLEYPIWSENTFEARIFNQDINHLIKELPDDIDLIYYDPPYNEHPYSSNYFMLNVILTNKKPTSCSKVSGIPTDWSRSDYNSISKQKKAFSAMKELLHESFKKCKFILLSYNNEGIIQTKEWEELFQPYTVKKYEIPYGTYKASRNLKKRNNKVIERMYLISQN</sequence>
<dbReference type="SUPFAM" id="SSF53335">
    <property type="entry name" value="S-adenosyl-L-methionine-dependent methyltransferases"/>
    <property type="match status" value="1"/>
</dbReference>
<dbReference type="InterPro" id="IPR029063">
    <property type="entry name" value="SAM-dependent_MTases_sf"/>
</dbReference>
<organism evidence="4">
    <name type="scientific">viral metagenome</name>
    <dbReference type="NCBI Taxonomy" id="1070528"/>
    <lineage>
        <taxon>unclassified sequences</taxon>
        <taxon>metagenomes</taxon>
        <taxon>organismal metagenomes</taxon>
    </lineage>
</organism>